<accession>A0A8J7CZN4</accession>
<dbReference type="AlphaFoldDB" id="A0A8J7CZN4"/>
<protein>
    <recommendedName>
        <fullName evidence="4">Serine protease</fullName>
    </recommendedName>
</protein>
<dbReference type="Proteomes" id="UP000622533">
    <property type="component" value="Unassembled WGS sequence"/>
</dbReference>
<feature type="signal peptide" evidence="1">
    <location>
        <begin position="1"/>
        <end position="23"/>
    </location>
</feature>
<keyword evidence="3" id="KW-1185">Reference proteome</keyword>
<evidence type="ECO:0000313" key="3">
    <source>
        <dbReference type="Proteomes" id="UP000622533"/>
    </source>
</evidence>
<feature type="chain" id="PRO_5035247123" description="Serine protease" evidence="1">
    <location>
        <begin position="24"/>
        <end position="109"/>
    </location>
</feature>
<dbReference type="Gene3D" id="2.40.10.10">
    <property type="entry name" value="Trypsin-like serine proteases"/>
    <property type="match status" value="1"/>
</dbReference>
<evidence type="ECO:0000256" key="1">
    <source>
        <dbReference type="SAM" id="SignalP"/>
    </source>
</evidence>
<comment type="caution">
    <text evidence="2">The sequence shown here is derived from an EMBL/GenBank/DDBJ whole genome shotgun (WGS) entry which is preliminary data.</text>
</comment>
<dbReference type="InterPro" id="IPR009003">
    <property type="entry name" value="Peptidase_S1_PA"/>
</dbReference>
<proteinExistence type="predicted"/>
<dbReference type="EMBL" id="JADEXS010000049">
    <property type="protein sequence ID" value="MBE9021962.1"/>
    <property type="molecule type" value="Genomic_DNA"/>
</dbReference>
<evidence type="ECO:0008006" key="4">
    <source>
        <dbReference type="Google" id="ProtNLM"/>
    </source>
</evidence>
<name>A0A8J7CZN4_DESMC</name>
<evidence type="ECO:0000313" key="2">
    <source>
        <dbReference type="EMBL" id="MBE9021962.1"/>
    </source>
</evidence>
<dbReference type="InterPro" id="IPR043504">
    <property type="entry name" value="Peptidase_S1_PA_chymotrypsin"/>
</dbReference>
<reference evidence="2" key="1">
    <citation type="submission" date="2020-10" db="EMBL/GenBank/DDBJ databases">
        <authorList>
            <person name="Castelo-Branco R."/>
            <person name="Eusebio N."/>
            <person name="Adriana R."/>
            <person name="Vieira A."/>
            <person name="Brugerolle De Fraissinette N."/>
            <person name="Rezende De Castro R."/>
            <person name="Schneider M.P."/>
            <person name="Vasconcelos V."/>
            <person name="Leao P.N."/>
        </authorList>
    </citation>
    <scope>NUCLEOTIDE SEQUENCE</scope>
    <source>
        <strain evidence="2">LEGE 12446</strain>
    </source>
</reference>
<organism evidence="2 3">
    <name type="scientific">Desmonostoc muscorum LEGE 12446</name>
    <dbReference type="NCBI Taxonomy" id="1828758"/>
    <lineage>
        <taxon>Bacteria</taxon>
        <taxon>Bacillati</taxon>
        <taxon>Cyanobacteriota</taxon>
        <taxon>Cyanophyceae</taxon>
        <taxon>Nostocales</taxon>
        <taxon>Nostocaceae</taxon>
        <taxon>Desmonostoc</taxon>
    </lineage>
</organism>
<dbReference type="RefSeq" id="WP_193914356.1">
    <property type="nucleotide sequence ID" value="NZ_JADEXS020000001.1"/>
</dbReference>
<sequence length="109" mass="11920">MNKFNSLILAILSTYLVLPTVYATTSQQLSNQPNFILANTLSSEQIRQLAQSVTVKVLSRNKGGSGVLVSKQGKTYTIITNAHVISSRLNFSLIIPTPTFHGVMFTTFS</sequence>
<gene>
    <name evidence="2" type="ORF">IQ276_05660</name>
</gene>
<keyword evidence="1" id="KW-0732">Signal</keyword>
<dbReference type="SUPFAM" id="SSF50494">
    <property type="entry name" value="Trypsin-like serine proteases"/>
    <property type="match status" value="1"/>
</dbReference>